<feature type="domain" description="HTH marR-type" evidence="1">
    <location>
        <begin position="6"/>
        <end position="140"/>
    </location>
</feature>
<dbReference type="Gene3D" id="1.10.10.10">
    <property type="entry name" value="Winged helix-like DNA-binding domain superfamily/Winged helix DNA-binding domain"/>
    <property type="match status" value="1"/>
</dbReference>
<dbReference type="PANTHER" id="PTHR39515">
    <property type="entry name" value="CONSERVED PROTEIN"/>
    <property type="match status" value="1"/>
</dbReference>
<dbReference type="GO" id="GO:0003700">
    <property type="term" value="F:DNA-binding transcription factor activity"/>
    <property type="evidence" value="ECO:0007669"/>
    <property type="project" value="InterPro"/>
</dbReference>
<dbReference type="RefSeq" id="WP_090661707.1">
    <property type="nucleotide sequence ID" value="NZ_FOXQ01000013.1"/>
</dbReference>
<dbReference type="SMART" id="SM00347">
    <property type="entry name" value="HTH_MARR"/>
    <property type="match status" value="1"/>
</dbReference>
<proteinExistence type="predicted"/>
<evidence type="ECO:0000313" key="3">
    <source>
        <dbReference type="Proteomes" id="UP000199031"/>
    </source>
</evidence>
<evidence type="ECO:0000313" key="2">
    <source>
        <dbReference type="EMBL" id="SFQ45264.1"/>
    </source>
</evidence>
<dbReference type="InterPro" id="IPR052526">
    <property type="entry name" value="HTH-type_Bedaq_tolerance"/>
</dbReference>
<dbReference type="STRING" id="1465490.SAMN05444277_11323"/>
<dbReference type="PROSITE" id="PS50995">
    <property type="entry name" value="HTH_MARR_2"/>
    <property type="match status" value="1"/>
</dbReference>
<dbReference type="PRINTS" id="PR00598">
    <property type="entry name" value="HTHMARR"/>
</dbReference>
<name>A0A1I5YLV4_9BACT</name>
<sequence length="147" mass="16359">MAKQSNLELVSEVRTTVTRLVKKLRKHSATGVTLSLTERSVMGLLNRSGEMLPNELATAEKITTQSMSQILNHLTELGYINRRASKEDKRKSLISLSAKGMAIVKQVGDEKDNWLYQAVMQTCTAAEIQALKKALAPLKKIVDFEDD</sequence>
<dbReference type="Pfam" id="PF12802">
    <property type="entry name" value="MarR_2"/>
    <property type="match status" value="1"/>
</dbReference>
<evidence type="ECO:0000259" key="1">
    <source>
        <dbReference type="PROSITE" id="PS50995"/>
    </source>
</evidence>
<dbReference type="OrthoDB" id="9804055at2"/>
<dbReference type="SUPFAM" id="SSF46785">
    <property type="entry name" value="Winged helix' DNA-binding domain"/>
    <property type="match status" value="1"/>
</dbReference>
<dbReference type="InterPro" id="IPR036390">
    <property type="entry name" value="WH_DNA-bd_sf"/>
</dbReference>
<keyword evidence="2" id="KW-0238">DNA-binding</keyword>
<keyword evidence="3" id="KW-1185">Reference proteome</keyword>
<dbReference type="AlphaFoldDB" id="A0A1I5YLV4"/>
<organism evidence="2 3">
    <name type="scientific">Parafilimonas terrae</name>
    <dbReference type="NCBI Taxonomy" id="1465490"/>
    <lineage>
        <taxon>Bacteria</taxon>
        <taxon>Pseudomonadati</taxon>
        <taxon>Bacteroidota</taxon>
        <taxon>Chitinophagia</taxon>
        <taxon>Chitinophagales</taxon>
        <taxon>Chitinophagaceae</taxon>
        <taxon>Parafilimonas</taxon>
    </lineage>
</organism>
<dbReference type="InterPro" id="IPR000835">
    <property type="entry name" value="HTH_MarR-typ"/>
</dbReference>
<gene>
    <name evidence="2" type="ORF">SAMN05444277_11323</name>
</gene>
<dbReference type="PANTHER" id="PTHR39515:SF2">
    <property type="entry name" value="HTH-TYPE TRANSCRIPTIONAL REGULATOR RV0880"/>
    <property type="match status" value="1"/>
</dbReference>
<dbReference type="Proteomes" id="UP000199031">
    <property type="component" value="Unassembled WGS sequence"/>
</dbReference>
<dbReference type="GO" id="GO:0003677">
    <property type="term" value="F:DNA binding"/>
    <property type="evidence" value="ECO:0007669"/>
    <property type="project" value="UniProtKB-KW"/>
</dbReference>
<protein>
    <submittedName>
        <fullName evidence="2">DNA-binding transcriptional regulator, MarR family</fullName>
    </submittedName>
</protein>
<reference evidence="2 3" key="1">
    <citation type="submission" date="2016-10" db="EMBL/GenBank/DDBJ databases">
        <authorList>
            <person name="de Groot N.N."/>
        </authorList>
    </citation>
    <scope>NUCLEOTIDE SEQUENCE [LARGE SCALE GENOMIC DNA]</scope>
    <source>
        <strain evidence="2 3">DSM 28286</strain>
    </source>
</reference>
<accession>A0A1I5YLV4</accession>
<dbReference type="EMBL" id="FOXQ01000013">
    <property type="protein sequence ID" value="SFQ45264.1"/>
    <property type="molecule type" value="Genomic_DNA"/>
</dbReference>
<dbReference type="InterPro" id="IPR036388">
    <property type="entry name" value="WH-like_DNA-bd_sf"/>
</dbReference>